<dbReference type="Gene3D" id="3.90.1310.10">
    <property type="entry name" value="Penicillin-binding protein 2a (Domain 2)"/>
    <property type="match status" value="1"/>
</dbReference>
<dbReference type="InterPro" id="IPR036138">
    <property type="entry name" value="PBP_dimer_sf"/>
</dbReference>
<evidence type="ECO:0000256" key="6">
    <source>
        <dbReference type="ARBA" id="ARBA00034000"/>
    </source>
</evidence>
<comment type="catalytic activity">
    <reaction evidence="6">
        <text>Preferential cleavage: (Ac)2-L-Lys-D-Ala-|-D-Ala. Also transpeptidation of peptidyl-alanyl moieties that are N-acyl substituents of D-alanine.</text>
        <dbReference type="EC" id="3.4.16.4"/>
    </reaction>
</comment>
<dbReference type="InterPro" id="IPR005311">
    <property type="entry name" value="PBP_dimer"/>
</dbReference>
<feature type="region of interest" description="Disordered" evidence="7">
    <location>
        <begin position="710"/>
        <end position="732"/>
    </location>
</feature>
<protein>
    <recommendedName>
        <fullName evidence="4">serine-type D-Ala-D-Ala carboxypeptidase</fullName>
        <ecNumber evidence="4">3.4.16.4</ecNumber>
    </recommendedName>
</protein>
<evidence type="ECO:0000256" key="2">
    <source>
        <dbReference type="ARBA" id="ARBA00004752"/>
    </source>
</evidence>
<organism evidence="9 10">
    <name type="scientific">Metabacillus fastidiosus</name>
    <dbReference type="NCBI Taxonomy" id="1458"/>
    <lineage>
        <taxon>Bacteria</taxon>
        <taxon>Bacillati</taxon>
        <taxon>Bacillota</taxon>
        <taxon>Bacilli</taxon>
        <taxon>Bacillales</taxon>
        <taxon>Bacillaceae</taxon>
        <taxon>Metabacillus</taxon>
    </lineage>
</organism>
<comment type="caution">
    <text evidence="9">The sequence shown here is derived from an EMBL/GenBank/DDBJ whole genome shotgun (WGS) entry which is preliminary data.</text>
</comment>
<keyword evidence="5" id="KW-0472">Membrane</keyword>
<dbReference type="Proteomes" id="UP001342826">
    <property type="component" value="Unassembled WGS sequence"/>
</dbReference>
<dbReference type="CDD" id="cd06575">
    <property type="entry name" value="PASTA_Pbp2x-like_2"/>
    <property type="match status" value="1"/>
</dbReference>
<dbReference type="SUPFAM" id="SSF56519">
    <property type="entry name" value="Penicillin binding protein dimerisation domain"/>
    <property type="match status" value="1"/>
</dbReference>
<comment type="similarity">
    <text evidence="3">Belongs to the transpeptidase family.</text>
</comment>
<comment type="pathway">
    <text evidence="2">Cell wall biogenesis; peptidoglycan biosynthesis.</text>
</comment>
<evidence type="ECO:0000256" key="3">
    <source>
        <dbReference type="ARBA" id="ARBA00007171"/>
    </source>
</evidence>
<dbReference type="CDD" id="cd06576">
    <property type="entry name" value="PASTA_Pbp2x-like_1"/>
    <property type="match status" value="1"/>
</dbReference>
<feature type="domain" description="PASTA" evidence="8">
    <location>
        <begin position="652"/>
        <end position="711"/>
    </location>
</feature>
<dbReference type="PANTHER" id="PTHR30627">
    <property type="entry name" value="PEPTIDOGLYCAN D,D-TRANSPEPTIDASE"/>
    <property type="match status" value="1"/>
</dbReference>
<dbReference type="Pfam" id="PF00905">
    <property type="entry name" value="Transpeptidase"/>
    <property type="match status" value="1"/>
</dbReference>
<dbReference type="EMBL" id="JARTFS010000006">
    <property type="protein sequence ID" value="MED4401674.1"/>
    <property type="molecule type" value="Genomic_DNA"/>
</dbReference>
<comment type="subcellular location">
    <subcellularLocation>
        <location evidence="1">Membrane</location>
    </subcellularLocation>
</comment>
<dbReference type="PROSITE" id="PS51178">
    <property type="entry name" value="PASTA"/>
    <property type="match status" value="1"/>
</dbReference>
<reference evidence="9 10" key="1">
    <citation type="submission" date="2023-03" db="EMBL/GenBank/DDBJ databases">
        <title>Bacillus Genome Sequencing.</title>
        <authorList>
            <person name="Dunlap C."/>
        </authorList>
    </citation>
    <scope>NUCLEOTIDE SEQUENCE [LARGE SCALE GENOMIC DNA]</scope>
    <source>
        <strain evidence="9 10">NRS-1717</strain>
    </source>
</reference>
<evidence type="ECO:0000259" key="8">
    <source>
        <dbReference type="PROSITE" id="PS51178"/>
    </source>
</evidence>
<sequence>MKMRPVIKNKNINRGAAILSLIFAVLFFIVFARFFYIQATGEVHGEALVERAEKMYSRTKTLEAYRGKILDRNGEAIAEDTSSYKLIAILDKKLKGEHVVNPEETAEKLAPLIGMKEEEVERILKKDAKQVEFGANGRDISQTLKQKIDDLKLQGITFIRDKKRFYPNGTFASHLIGYAQKDIDTGETIGMFGIEKSLEKYLQEKDGYLRYESDQKGWKLPNGKEEIVAPKNGDNVYLTIDQKIQTFLEDSMNEVAKQYKPEKVIAVVADPKTGQILAMGQRPSFDPNKRNINYYYNDVVSYPFEPGSTMKIFTLAAAIEEGVYNGNAFFSSGSYMASKRAPLIKDHNKSGWGSISFNEGVQRSSNVAFSIIGKELLGTDRLYEYFSKFGFDKKTGIDLPNEAKTVLNSNTEFDKVISAFGQATAVTPIQQIQAATAIANGGKMMKPYVIDKIVDIDKEKIVEQHKPEVAGQPISKKTSEKVLDILETVVSGEHGTGKPFQIEGYDVAGKTGTAQIADGPNGYLRGNDNHVFSFLGMAPKEDPQLIVYVGIQQPKLNGQAGSTPVSMIFNTVMKNSLQYLQIKPTEKDKKANKVETGETLPLLREKTLKEASEIVKEKNFNIVVLGDGDKIIDQFPEAKTSIIANEKVLIQTSEKVKMPDIIGWSKRDVMKLANLLELELESNGHGFVTKQTIKKGSVIKKGDKLVIQLKDQLPKEKEEDEKEEQEQQAEEN</sequence>
<dbReference type="PANTHER" id="PTHR30627:SF26">
    <property type="entry name" value="PENICILLIN-BINDING PROTEIN 2B"/>
    <property type="match status" value="1"/>
</dbReference>
<dbReference type="Pfam" id="PF03793">
    <property type="entry name" value="PASTA"/>
    <property type="match status" value="2"/>
</dbReference>
<dbReference type="Gene3D" id="3.30.70.2110">
    <property type="match status" value="1"/>
</dbReference>
<gene>
    <name evidence="9" type="ORF">P9271_10140</name>
</gene>
<dbReference type="SUPFAM" id="SSF54184">
    <property type="entry name" value="Penicillin-binding protein 2x (pbp-2x), c-terminal domain"/>
    <property type="match status" value="2"/>
</dbReference>
<dbReference type="InterPro" id="IPR012338">
    <property type="entry name" value="Beta-lactam/transpept-like"/>
</dbReference>
<dbReference type="RefSeq" id="WP_066232473.1">
    <property type="nucleotide sequence ID" value="NZ_JARTFQ010000006.1"/>
</dbReference>
<dbReference type="EC" id="3.4.16.4" evidence="4"/>
<evidence type="ECO:0000313" key="10">
    <source>
        <dbReference type="Proteomes" id="UP001342826"/>
    </source>
</evidence>
<dbReference type="InterPro" id="IPR050515">
    <property type="entry name" value="Beta-lactam/transpept"/>
</dbReference>
<feature type="compositionally biased region" description="Acidic residues" evidence="7">
    <location>
        <begin position="718"/>
        <end position="732"/>
    </location>
</feature>
<proteinExistence type="inferred from homology"/>
<accession>A0ABU6NX34</accession>
<keyword evidence="10" id="KW-1185">Reference proteome</keyword>
<dbReference type="Pfam" id="PF03717">
    <property type="entry name" value="PBP_dimer"/>
    <property type="match status" value="1"/>
</dbReference>
<dbReference type="SUPFAM" id="SSF56601">
    <property type="entry name" value="beta-lactamase/transpeptidase-like"/>
    <property type="match status" value="1"/>
</dbReference>
<evidence type="ECO:0000256" key="7">
    <source>
        <dbReference type="SAM" id="MobiDB-lite"/>
    </source>
</evidence>
<evidence type="ECO:0000256" key="4">
    <source>
        <dbReference type="ARBA" id="ARBA00012448"/>
    </source>
</evidence>
<evidence type="ECO:0000313" key="9">
    <source>
        <dbReference type="EMBL" id="MED4401674.1"/>
    </source>
</evidence>
<dbReference type="InterPro" id="IPR005543">
    <property type="entry name" value="PASTA_dom"/>
</dbReference>
<evidence type="ECO:0000256" key="5">
    <source>
        <dbReference type="ARBA" id="ARBA00023136"/>
    </source>
</evidence>
<evidence type="ECO:0000256" key="1">
    <source>
        <dbReference type="ARBA" id="ARBA00004370"/>
    </source>
</evidence>
<dbReference type="Gene3D" id="3.40.710.10">
    <property type="entry name" value="DD-peptidase/beta-lactamase superfamily"/>
    <property type="match status" value="1"/>
</dbReference>
<dbReference type="InterPro" id="IPR001460">
    <property type="entry name" value="PCN-bd_Tpept"/>
</dbReference>
<name>A0ABU6NX34_9BACI</name>
<dbReference type="SMART" id="SM00740">
    <property type="entry name" value="PASTA"/>
    <property type="match status" value="2"/>
</dbReference>